<proteinExistence type="predicted"/>
<reference evidence="2" key="2">
    <citation type="submission" date="2023-05" db="EMBL/GenBank/DDBJ databases">
        <authorList>
            <person name="Fouks B."/>
        </authorList>
    </citation>
    <scope>NUCLEOTIDE SEQUENCE</scope>
    <source>
        <strain evidence="2">Stay&amp;Tobe</strain>
        <tissue evidence="2">Testes</tissue>
    </source>
</reference>
<feature type="non-terminal residue" evidence="2">
    <location>
        <position position="1"/>
    </location>
</feature>
<keyword evidence="3" id="KW-1185">Reference proteome</keyword>
<dbReference type="EMBL" id="JASPKZ010005683">
    <property type="protein sequence ID" value="KAJ9588413.1"/>
    <property type="molecule type" value="Genomic_DNA"/>
</dbReference>
<feature type="non-terminal residue" evidence="2">
    <location>
        <position position="200"/>
    </location>
</feature>
<dbReference type="AlphaFoldDB" id="A0AAD7ZZ22"/>
<feature type="chain" id="PRO_5041988599" evidence="1">
    <location>
        <begin position="28"/>
        <end position="200"/>
    </location>
</feature>
<keyword evidence="1" id="KW-0732">Signal</keyword>
<evidence type="ECO:0000256" key="1">
    <source>
        <dbReference type="SAM" id="SignalP"/>
    </source>
</evidence>
<evidence type="ECO:0000313" key="2">
    <source>
        <dbReference type="EMBL" id="KAJ9588413.1"/>
    </source>
</evidence>
<comment type="caution">
    <text evidence="2">The sequence shown here is derived from an EMBL/GenBank/DDBJ whole genome shotgun (WGS) entry which is preliminary data.</text>
</comment>
<name>A0AAD7ZZ22_DIPPU</name>
<feature type="signal peptide" evidence="1">
    <location>
        <begin position="1"/>
        <end position="27"/>
    </location>
</feature>
<evidence type="ECO:0000313" key="3">
    <source>
        <dbReference type="Proteomes" id="UP001233999"/>
    </source>
</evidence>
<gene>
    <name evidence="2" type="ORF">L9F63_018225</name>
</gene>
<sequence>TFILSQWTILNLFKIFVFILRPSNSLAYFRGPLINILFRKCTIPQGTPVAMMILRMSDASLWRNIGELQASRLQPYTMAKIYQSKWNPNMLADYCFFNEMLFKFFIDRYFIKLIIQYVYITILKHEPRFHKDCDNCFKRKAQDMFRRGVTKNKFSNIYNSQFSPVRSCRDMKKEELTPKLAYCYGMGKSEVSFWLVFHSE</sequence>
<dbReference type="Proteomes" id="UP001233999">
    <property type="component" value="Unassembled WGS sequence"/>
</dbReference>
<reference evidence="2" key="1">
    <citation type="journal article" date="2023" name="IScience">
        <title>Live-bearing cockroach genome reveals convergent evolutionary mechanisms linked to viviparity in insects and beyond.</title>
        <authorList>
            <person name="Fouks B."/>
            <person name="Harrison M.C."/>
            <person name="Mikhailova A.A."/>
            <person name="Marchal E."/>
            <person name="English S."/>
            <person name="Carruthers M."/>
            <person name="Jennings E.C."/>
            <person name="Chiamaka E.L."/>
            <person name="Frigard R.A."/>
            <person name="Pippel M."/>
            <person name="Attardo G.M."/>
            <person name="Benoit J.B."/>
            <person name="Bornberg-Bauer E."/>
            <person name="Tobe S.S."/>
        </authorList>
    </citation>
    <scope>NUCLEOTIDE SEQUENCE</scope>
    <source>
        <strain evidence="2">Stay&amp;Tobe</strain>
    </source>
</reference>
<protein>
    <submittedName>
        <fullName evidence="2">Uncharacterized protein</fullName>
    </submittedName>
</protein>
<organism evidence="2 3">
    <name type="scientific">Diploptera punctata</name>
    <name type="common">Pacific beetle cockroach</name>
    <dbReference type="NCBI Taxonomy" id="6984"/>
    <lineage>
        <taxon>Eukaryota</taxon>
        <taxon>Metazoa</taxon>
        <taxon>Ecdysozoa</taxon>
        <taxon>Arthropoda</taxon>
        <taxon>Hexapoda</taxon>
        <taxon>Insecta</taxon>
        <taxon>Pterygota</taxon>
        <taxon>Neoptera</taxon>
        <taxon>Polyneoptera</taxon>
        <taxon>Dictyoptera</taxon>
        <taxon>Blattodea</taxon>
        <taxon>Blaberoidea</taxon>
        <taxon>Blaberidae</taxon>
        <taxon>Diplopterinae</taxon>
        <taxon>Diploptera</taxon>
    </lineage>
</organism>
<accession>A0AAD7ZZ22</accession>